<keyword evidence="1" id="KW-0732">Signal</keyword>
<dbReference type="AlphaFoldDB" id="A0A917MWM5"/>
<feature type="chain" id="PRO_5036880364" evidence="1">
    <location>
        <begin position="27"/>
        <end position="296"/>
    </location>
</feature>
<dbReference type="Pfam" id="PF00756">
    <property type="entry name" value="Esterase"/>
    <property type="match status" value="1"/>
</dbReference>
<dbReference type="Proteomes" id="UP000627292">
    <property type="component" value="Unassembled WGS sequence"/>
</dbReference>
<evidence type="ECO:0000256" key="1">
    <source>
        <dbReference type="SAM" id="SignalP"/>
    </source>
</evidence>
<evidence type="ECO:0000313" key="2">
    <source>
        <dbReference type="EMBL" id="GGH69673.1"/>
    </source>
</evidence>
<dbReference type="SUPFAM" id="SSF53474">
    <property type="entry name" value="alpha/beta-Hydrolases"/>
    <property type="match status" value="1"/>
</dbReference>
<gene>
    <name evidence="2" type="ORF">GCM10011379_27190</name>
</gene>
<protein>
    <submittedName>
        <fullName evidence="2">Endo-1,4-beta-xylanase</fullName>
    </submittedName>
</protein>
<proteinExistence type="predicted"/>
<name>A0A917MWM5_9BACT</name>
<feature type="signal peptide" evidence="1">
    <location>
        <begin position="1"/>
        <end position="26"/>
    </location>
</feature>
<comment type="caution">
    <text evidence="2">The sequence shown here is derived from an EMBL/GenBank/DDBJ whole genome shotgun (WGS) entry which is preliminary data.</text>
</comment>
<organism evidence="2 3">
    <name type="scientific">Filimonas zeae</name>
    <dbReference type="NCBI Taxonomy" id="1737353"/>
    <lineage>
        <taxon>Bacteria</taxon>
        <taxon>Pseudomonadati</taxon>
        <taxon>Bacteroidota</taxon>
        <taxon>Chitinophagia</taxon>
        <taxon>Chitinophagales</taxon>
        <taxon>Chitinophagaceae</taxon>
        <taxon>Filimonas</taxon>
    </lineage>
</organism>
<evidence type="ECO:0000313" key="3">
    <source>
        <dbReference type="Proteomes" id="UP000627292"/>
    </source>
</evidence>
<keyword evidence="3" id="KW-1185">Reference proteome</keyword>
<sequence>MPKLCYISSTMRFMFLFLLLSGGLMAQRSTVTDTTFYSNLLHRAQHVSVYKPAGYVTGKDSLPVLYLLHGMGDNHTGWLRLGRLQQVADSCISNGSMKPCIIVMPDAGLTYYLNSKDGNTPYEDYFMHELIPALEKRYACKTGKQNRVISGLSMGGFGCLLYAMHHPDMFSACYAMSPGIRNDEDIKRMSLVEFKRRYSTALGTIHEKDERITPWWHENSILYLAEHMPEVQKKQVRYYIDCGDDDPLSKGSALLHIIMQQQQIPHEYRVKNGAHTWEYWQEALPTALKFLTADFR</sequence>
<reference evidence="2" key="2">
    <citation type="submission" date="2020-09" db="EMBL/GenBank/DDBJ databases">
        <authorList>
            <person name="Sun Q."/>
            <person name="Zhou Y."/>
        </authorList>
    </citation>
    <scope>NUCLEOTIDE SEQUENCE</scope>
    <source>
        <strain evidence="2">CGMCC 1.15290</strain>
    </source>
</reference>
<accession>A0A917MWM5</accession>
<dbReference type="InterPro" id="IPR029058">
    <property type="entry name" value="AB_hydrolase_fold"/>
</dbReference>
<dbReference type="InterPro" id="IPR000801">
    <property type="entry name" value="Esterase-like"/>
</dbReference>
<dbReference type="PANTHER" id="PTHR48098:SF1">
    <property type="entry name" value="DIACYLGLYCEROL ACYLTRANSFERASE_MYCOLYLTRANSFERASE AG85A"/>
    <property type="match status" value="1"/>
</dbReference>
<dbReference type="GO" id="GO:0016747">
    <property type="term" value="F:acyltransferase activity, transferring groups other than amino-acyl groups"/>
    <property type="evidence" value="ECO:0007669"/>
    <property type="project" value="TreeGrafter"/>
</dbReference>
<dbReference type="EMBL" id="BMIB01000003">
    <property type="protein sequence ID" value="GGH69673.1"/>
    <property type="molecule type" value="Genomic_DNA"/>
</dbReference>
<dbReference type="PANTHER" id="PTHR48098">
    <property type="entry name" value="ENTEROCHELIN ESTERASE-RELATED"/>
    <property type="match status" value="1"/>
</dbReference>
<dbReference type="Gene3D" id="3.40.50.1820">
    <property type="entry name" value="alpha/beta hydrolase"/>
    <property type="match status" value="1"/>
</dbReference>
<reference evidence="2" key="1">
    <citation type="journal article" date="2014" name="Int. J. Syst. Evol. Microbiol.">
        <title>Complete genome sequence of Corynebacterium casei LMG S-19264T (=DSM 44701T), isolated from a smear-ripened cheese.</title>
        <authorList>
            <consortium name="US DOE Joint Genome Institute (JGI-PGF)"/>
            <person name="Walter F."/>
            <person name="Albersmeier A."/>
            <person name="Kalinowski J."/>
            <person name="Ruckert C."/>
        </authorList>
    </citation>
    <scope>NUCLEOTIDE SEQUENCE</scope>
    <source>
        <strain evidence="2">CGMCC 1.15290</strain>
    </source>
</reference>
<dbReference type="InterPro" id="IPR050583">
    <property type="entry name" value="Mycobacterial_A85_antigen"/>
</dbReference>